<gene>
    <name evidence="1" type="ORF">E2C01_094734</name>
</gene>
<proteinExistence type="predicted"/>
<comment type="caution">
    <text evidence="1">The sequence shown here is derived from an EMBL/GenBank/DDBJ whole genome shotgun (WGS) entry which is preliminary data.</text>
</comment>
<evidence type="ECO:0000313" key="1">
    <source>
        <dbReference type="EMBL" id="MPC99327.1"/>
    </source>
</evidence>
<keyword evidence="2" id="KW-1185">Reference proteome</keyword>
<evidence type="ECO:0000313" key="2">
    <source>
        <dbReference type="Proteomes" id="UP000324222"/>
    </source>
</evidence>
<organism evidence="1 2">
    <name type="scientific">Portunus trituberculatus</name>
    <name type="common">Swimming crab</name>
    <name type="synonym">Neptunus trituberculatus</name>
    <dbReference type="NCBI Taxonomy" id="210409"/>
    <lineage>
        <taxon>Eukaryota</taxon>
        <taxon>Metazoa</taxon>
        <taxon>Ecdysozoa</taxon>
        <taxon>Arthropoda</taxon>
        <taxon>Crustacea</taxon>
        <taxon>Multicrustacea</taxon>
        <taxon>Malacostraca</taxon>
        <taxon>Eumalacostraca</taxon>
        <taxon>Eucarida</taxon>
        <taxon>Decapoda</taxon>
        <taxon>Pleocyemata</taxon>
        <taxon>Brachyura</taxon>
        <taxon>Eubrachyura</taxon>
        <taxon>Portunoidea</taxon>
        <taxon>Portunidae</taxon>
        <taxon>Portuninae</taxon>
        <taxon>Portunus</taxon>
    </lineage>
</organism>
<dbReference type="Proteomes" id="UP000324222">
    <property type="component" value="Unassembled WGS sequence"/>
</dbReference>
<reference evidence="1 2" key="1">
    <citation type="submission" date="2019-05" db="EMBL/GenBank/DDBJ databases">
        <title>Another draft genome of Portunus trituberculatus and its Hox gene families provides insights of decapod evolution.</title>
        <authorList>
            <person name="Jeong J.-H."/>
            <person name="Song I."/>
            <person name="Kim S."/>
            <person name="Choi T."/>
            <person name="Kim D."/>
            <person name="Ryu S."/>
            <person name="Kim W."/>
        </authorList>
    </citation>
    <scope>NUCLEOTIDE SEQUENCE [LARGE SCALE GENOMIC DNA]</scope>
    <source>
        <tissue evidence="1">Muscle</tissue>
    </source>
</reference>
<dbReference type="AlphaFoldDB" id="A0A5B7K1N1"/>
<name>A0A5B7K1N1_PORTR</name>
<accession>A0A5B7K1N1</accession>
<sequence>MSLLFYISISTLSSPNPSSPVTNLPTSHLFTVTAPRLQITCILSCELAREQHYEGYSSPGKVTKRDQMTCFVQGEHLVLFSGVVLEVGGWDWWQAGCGLVRVAWCVWRVLDGSFSIV</sequence>
<protein>
    <submittedName>
        <fullName evidence="1">Uncharacterized protein</fullName>
    </submittedName>
</protein>
<dbReference type="EMBL" id="VSRR010117905">
    <property type="protein sequence ID" value="MPC99327.1"/>
    <property type="molecule type" value="Genomic_DNA"/>
</dbReference>